<evidence type="ECO:0000256" key="6">
    <source>
        <dbReference type="ARBA" id="ARBA00022840"/>
    </source>
</evidence>
<dbReference type="CDD" id="cd01414">
    <property type="entry name" value="SAICAR_synt_Sc"/>
    <property type="match status" value="1"/>
</dbReference>
<keyword evidence="5" id="KW-0658">Purine biosynthesis</keyword>
<dbReference type="GO" id="GO:0005524">
    <property type="term" value="F:ATP binding"/>
    <property type="evidence" value="ECO:0007669"/>
    <property type="project" value="UniProtKB-KW"/>
</dbReference>
<evidence type="ECO:0000256" key="3">
    <source>
        <dbReference type="ARBA" id="ARBA00022598"/>
    </source>
</evidence>
<dbReference type="AlphaFoldDB" id="A0A381Z4C9"/>
<dbReference type="GO" id="GO:0005737">
    <property type="term" value="C:cytoplasm"/>
    <property type="evidence" value="ECO:0007669"/>
    <property type="project" value="TreeGrafter"/>
</dbReference>
<feature type="domain" description="SAICAR synthetase/ADE2 N-terminal" evidence="7">
    <location>
        <begin position="5"/>
        <end position="227"/>
    </location>
</feature>
<evidence type="ECO:0000256" key="5">
    <source>
        <dbReference type="ARBA" id="ARBA00022755"/>
    </source>
</evidence>
<dbReference type="InterPro" id="IPR028923">
    <property type="entry name" value="SAICAR_synt/ADE2_N"/>
</dbReference>
<accession>A0A381Z4C9</accession>
<evidence type="ECO:0000259" key="7">
    <source>
        <dbReference type="Pfam" id="PF01259"/>
    </source>
</evidence>
<dbReference type="EMBL" id="UINC01019881">
    <property type="protein sequence ID" value="SVA84039.1"/>
    <property type="molecule type" value="Genomic_DNA"/>
</dbReference>
<comment type="pathway">
    <text evidence="1">Purine metabolism; IMP biosynthesis via de novo pathway; 5-amino-1-(5-phospho-D-ribosyl)imidazole-4-carboxamide from 5-amino-1-(5-phospho-D-ribosyl)imidazole-4-carboxylate: step 1/2.</text>
</comment>
<dbReference type="SUPFAM" id="SSF56104">
    <property type="entry name" value="SAICAR synthase-like"/>
    <property type="match status" value="1"/>
</dbReference>
<organism evidence="8">
    <name type="scientific">marine metagenome</name>
    <dbReference type="NCBI Taxonomy" id="408172"/>
    <lineage>
        <taxon>unclassified sequences</taxon>
        <taxon>metagenomes</taxon>
        <taxon>ecological metagenomes</taxon>
    </lineage>
</organism>
<name>A0A381Z4C9_9ZZZZ</name>
<dbReference type="NCBIfam" id="NF009251">
    <property type="entry name" value="PRK12607.1"/>
    <property type="match status" value="1"/>
</dbReference>
<evidence type="ECO:0000256" key="4">
    <source>
        <dbReference type="ARBA" id="ARBA00022741"/>
    </source>
</evidence>
<dbReference type="PROSITE" id="PS01058">
    <property type="entry name" value="SAICAR_SYNTHETASE_2"/>
    <property type="match status" value="1"/>
</dbReference>
<dbReference type="Pfam" id="PF01259">
    <property type="entry name" value="SAICAR_synt"/>
    <property type="match status" value="1"/>
</dbReference>
<dbReference type="InterPro" id="IPR018236">
    <property type="entry name" value="SAICAR_synthetase_CS"/>
</dbReference>
<dbReference type="UniPathway" id="UPA00074">
    <property type="reaction ID" value="UER00131"/>
</dbReference>
<evidence type="ECO:0000256" key="1">
    <source>
        <dbReference type="ARBA" id="ARBA00004672"/>
    </source>
</evidence>
<dbReference type="Gene3D" id="3.30.470.20">
    <property type="entry name" value="ATP-grasp fold, B domain"/>
    <property type="match status" value="1"/>
</dbReference>
<keyword evidence="3" id="KW-0436">Ligase</keyword>
<dbReference type="EC" id="6.3.2.6" evidence="2"/>
<keyword evidence="4" id="KW-0547">Nucleotide-binding</keyword>
<proteinExistence type="inferred from homology"/>
<dbReference type="Gene3D" id="3.30.200.20">
    <property type="entry name" value="Phosphorylase Kinase, domain 1"/>
    <property type="match status" value="1"/>
</dbReference>
<dbReference type="PANTHER" id="PTHR43700">
    <property type="entry name" value="PHOSPHORIBOSYLAMINOIMIDAZOLE-SUCCINOCARBOXAMIDE SYNTHASE"/>
    <property type="match status" value="1"/>
</dbReference>
<dbReference type="GO" id="GO:0006189">
    <property type="term" value="P:'de novo' IMP biosynthetic process"/>
    <property type="evidence" value="ECO:0007669"/>
    <property type="project" value="UniProtKB-UniPathway"/>
</dbReference>
<dbReference type="HAMAP" id="MF_00137">
    <property type="entry name" value="SAICAR_synth"/>
    <property type="match status" value="1"/>
</dbReference>
<sequence>NFHLDNEIIMVTTDRVSAFDQVLGTIPFKGQILTEIANFWFDKTEHIAPNHIISSPDPQVLVAKKAETLPVEVIVRGYITGSLWREYEQGINGQYGFMLPEGLKKDQLFDEPILTPSTKAQYGMHDEPIARKDIVNKLVDEEIYAKAEAYALSLFAAGQEWAFQQGLILVDTKYEFGIVDDKLIVIDEIHTPDSSRYWIASEYEDRFNKGENQKMLDKENIRQWLIDRGFSGEGTPPPLTDEIRVILAECYIELYNQLTGKEFNPVVGDVRTRIETNLEKAGIYA</sequence>
<keyword evidence="6" id="KW-0067">ATP-binding</keyword>
<dbReference type="GO" id="GO:0004639">
    <property type="term" value="F:phosphoribosylaminoimidazolesuccinocarboxamide synthase activity"/>
    <property type="evidence" value="ECO:0007669"/>
    <property type="project" value="UniProtKB-EC"/>
</dbReference>
<gene>
    <name evidence="8" type="ORF">METZ01_LOCUS136893</name>
</gene>
<reference evidence="8" key="1">
    <citation type="submission" date="2018-05" db="EMBL/GenBank/DDBJ databases">
        <authorList>
            <person name="Lanie J.A."/>
            <person name="Ng W.-L."/>
            <person name="Kazmierczak K.M."/>
            <person name="Andrzejewski T.M."/>
            <person name="Davidsen T.M."/>
            <person name="Wayne K.J."/>
            <person name="Tettelin H."/>
            <person name="Glass J.I."/>
            <person name="Rusch D."/>
            <person name="Podicherti R."/>
            <person name="Tsui H.-C.T."/>
            <person name="Winkler M.E."/>
        </authorList>
    </citation>
    <scope>NUCLEOTIDE SEQUENCE</scope>
</reference>
<evidence type="ECO:0000256" key="2">
    <source>
        <dbReference type="ARBA" id="ARBA00012217"/>
    </source>
</evidence>
<dbReference type="PANTHER" id="PTHR43700:SF1">
    <property type="entry name" value="PHOSPHORIBOSYLAMINOIMIDAZOLE-SUCCINOCARBOXAMIDE SYNTHASE"/>
    <property type="match status" value="1"/>
</dbReference>
<evidence type="ECO:0000313" key="8">
    <source>
        <dbReference type="EMBL" id="SVA84039.1"/>
    </source>
</evidence>
<protein>
    <recommendedName>
        <fullName evidence="2">phosphoribosylaminoimidazolesuccinocarboxamide synthase</fullName>
        <ecNumber evidence="2">6.3.2.6</ecNumber>
    </recommendedName>
</protein>
<feature type="non-terminal residue" evidence="8">
    <location>
        <position position="1"/>
    </location>
</feature>